<dbReference type="GO" id="GO:0003735">
    <property type="term" value="F:structural constituent of ribosome"/>
    <property type="evidence" value="ECO:0007669"/>
    <property type="project" value="InterPro"/>
</dbReference>
<reference evidence="9" key="1">
    <citation type="submission" date="2012-12" db="EMBL/GenBank/DDBJ databases">
        <authorList>
            <person name="Hellsten U."/>
            <person name="Grimwood J."/>
            <person name="Chapman J.A."/>
            <person name="Shapiro H."/>
            <person name="Aerts A."/>
            <person name="Otillar R.P."/>
            <person name="Terry A.Y."/>
            <person name="Boore J.L."/>
            <person name="Simakov O."/>
            <person name="Marletaz F."/>
            <person name="Cho S.-J."/>
            <person name="Edsinger-Gonzales E."/>
            <person name="Havlak P."/>
            <person name="Kuo D.-H."/>
            <person name="Larsson T."/>
            <person name="Lv J."/>
            <person name="Arendt D."/>
            <person name="Savage R."/>
            <person name="Osoegawa K."/>
            <person name="de Jong P."/>
            <person name="Lindberg D.R."/>
            <person name="Seaver E.C."/>
            <person name="Weisblat D.A."/>
            <person name="Putnam N.H."/>
            <person name="Grigoriev I.V."/>
            <person name="Rokhsar D.S."/>
        </authorList>
    </citation>
    <scope>NUCLEOTIDE SEQUENCE</scope>
    <source>
        <strain evidence="9">I ESC-2004</strain>
    </source>
</reference>
<keyword evidence="2" id="KW-0689">Ribosomal protein</keyword>
<dbReference type="Gene3D" id="3.90.1030.10">
    <property type="entry name" value="Ribosomal protein L17"/>
    <property type="match status" value="1"/>
</dbReference>
<dbReference type="Proteomes" id="UP000014760">
    <property type="component" value="Unassembled WGS sequence"/>
</dbReference>
<reference evidence="7 9" key="2">
    <citation type="journal article" date="2013" name="Nature">
        <title>Insights into bilaterian evolution from three spiralian genomes.</title>
        <authorList>
            <person name="Simakov O."/>
            <person name="Marletaz F."/>
            <person name="Cho S.J."/>
            <person name="Edsinger-Gonzales E."/>
            <person name="Havlak P."/>
            <person name="Hellsten U."/>
            <person name="Kuo D.H."/>
            <person name="Larsson T."/>
            <person name="Lv J."/>
            <person name="Arendt D."/>
            <person name="Savage R."/>
            <person name="Osoegawa K."/>
            <person name="de Jong P."/>
            <person name="Grimwood J."/>
            <person name="Chapman J.A."/>
            <person name="Shapiro H."/>
            <person name="Aerts A."/>
            <person name="Otillar R.P."/>
            <person name="Terry A.Y."/>
            <person name="Boore J.L."/>
            <person name="Grigoriev I.V."/>
            <person name="Lindberg D.R."/>
            <person name="Seaver E.C."/>
            <person name="Weisblat D.A."/>
            <person name="Putnam N.H."/>
            <person name="Rokhsar D.S."/>
        </authorList>
    </citation>
    <scope>NUCLEOTIDE SEQUENCE</scope>
    <source>
        <strain evidence="7 9">I ESC-2004</strain>
    </source>
</reference>
<dbReference type="AlphaFoldDB" id="R7UA11"/>
<reference evidence="8" key="3">
    <citation type="submission" date="2015-06" db="UniProtKB">
        <authorList>
            <consortium name="EnsemblMetazoa"/>
        </authorList>
    </citation>
    <scope>IDENTIFICATION</scope>
</reference>
<proteinExistence type="inferred from homology"/>
<evidence type="ECO:0000256" key="1">
    <source>
        <dbReference type="ARBA" id="ARBA00008777"/>
    </source>
</evidence>
<keyword evidence="9" id="KW-1185">Reference proteome</keyword>
<dbReference type="FunCoup" id="R7UA11">
    <property type="interactions" value="1078"/>
</dbReference>
<dbReference type="InterPro" id="IPR000456">
    <property type="entry name" value="Ribosomal_bL17"/>
</dbReference>
<accession>R7UA11</accession>
<evidence type="ECO:0000256" key="2">
    <source>
        <dbReference type="ARBA" id="ARBA00022980"/>
    </source>
</evidence>
<feature type="region of interest" description="Disordered" evidence="6">
    <location>
        <begin position="1"/>
        <end position="31"/>
    </location>
</feature>
<protein>
    <recommendedName>
        <fullName evidence="4">Large ribosomal subunit protein bL17m</fullName>
    </recommendedName>
    <alternativeName>
        <fullName evidence="5">39S ribosomal protein L17, mitochondrial</fullName>
    </alternativeName>
</protein>
<dbReference type="EMBL" id="AMQN01008687">
    <property type="status" value="NOT_ANNOTATED_CDS"/>
    <property type="molecule type" value="Genomic_DNA"/>
</dbReference>
<dbReference type="EnsemblMetazoa" id="CapteT227588">
    <property type="protein sequence ID" value="CapteP227588"/>
    <property type="gene ID" value="CapteG227588"/>
</dbReference>
<name>R7UA11_CAPTE</name>
<evidence type="ECO:0000256" key="4">
    <source>
        <dbReference type="ARBA" id="ARBA00035290"/>
    </source>
</evidence>
<organism evidence="7">
    <name type="scientific">Capitella teleta</name>
    <name type="common">Polychaete worm</name>
    <dbReference type="NCBI Taxonomy" id="283909"/>
    <lineage>
        <taxon>Eukaryota</taxon>
        <taxon>Metazoa</taxon>
        <taxon>Spiralia</taxon>
        <taxon>Lophotrochozoa</taxon>
        <taxon>Annelida</taxon>
        <taxon>Polychaeta</taxon>
        <taxon>Sedentaria</taxon>
        <taxon>Scolecida</taxon>
        <taxon>Capitellidae</taxon>
        <taxon>Capitella</taxon>
    </lineage>
</organism>
<sequence length="173" mass="19846">MLRFGIRNRPRRLSKAMGRKEDGHGTGPPGRLERMTIIVNSLVRHERIEGSHQYMDEARGYTERLLQIAAQGDKNHEAMDVANYWLKDKDLIHKLFKVLVPRYENYTTCATRMWTLPVEYPGGKNKTSILELKGNPWPPVVPNPRNNSKSLINVLLHNAKKDYRSASKDGTPV</sequence>
<dbReference type="GO" id="GO:0006412">
    <property type="term" value="P:translation"/>
    <property type="evidence" value="ECO:0007669"/>
    <property type="project" value="InterPro"/>
</dbReference>
<evidence type="ECO:0000256" key="5">
    <source>
        <dbReference type="ARBA" id="ARBA00035413"/>
    </source>
</evidence>
<keyword evidence="3" id="KW-0687">Ribonucleoprotein</keyword>
<evidence type="ECO:0000256" key="6">
    <source>
        <dbReference type="SAM" id="MobiDB-lite"/>
    </source>
</evidence>
<dbReference type="HOGENOM" id="CLU_074407_3_2_1"/>
<evidence type="ECO:0000313" key="8">
    <source>
        <dbReference type="EnsemblMetazoa" id="CapteP227588"/>
    </source>
</evidence>
<dbReference type="FunFam" id="3.90.1030.10:FF:000009">
    <property type="entry name" value="39S ribosomal protein L17, mitochondrial"/>
    <property type="match status" value="1"/>
</dbReference>
<feature type="compositionally biased region" description="Basic residues" evidence="6">
    <location>
        <begin position="1"/>
        <end position="14"/>
    </location>
</feature>
<dbReference type="OrthoDB" id="275000at2759"/>
<dbReference type="STRING" id="283909.R7UA11"/>
<comment type="similarity">
    <text evidence="1">Belongs to the bacterial ribosomal protein bL17 family.</text>
</comment>
<dbReference type="Pfam" id="PF01196">
    <property type="entry name" value="Ribosomal_L17"/>
    <property type="match status" value="1"/>
</dbReference>
<evidence type="ECO:0000313" key="7">
    <source>
        <dbReference type="EMBL" id="ELU02824.1"/>
    </source>
</evidence>
<evidence type="ECO:0000313" key="9">
    <source>
        <dbReference type="Proteomes" id="UP000014760"/>
    </source>
</evidence>
<dbReference type="EMBL" id="KB303737">
    <property type="protein sequence ID" value="ELU02824.1"/>
    <property type="molecule type" value="Genomic_DNA"/>
</dbReference>
<dbReference type="PANTHER" id="PTHR14413:SF16">
    <property type="entry name" value="LARGE RIBOSOMAL SUBUNIT PROTEIN BL17M"/>
    <property type="match status" value="1"/>
</dbReference>
<dbReference type="SUPFAM" id="SSF64263">
    <property type="entry name" value="Prokaryotic ribosomal protein L17"/>
    <property type="match status" value="1"/>
</dbReference>
<evidence type="ECO:0000256" key="3">
    <source>
        <dbReference type="ARBA" id="ARBA00023274"/>
    </source>
</evidence>
<dbReference type="OMA" id="HKPTMEM"/>
<dbReference type="PANTHER" id="PTHR14413">
    <property type="entry name" value="RIBOSOMAL PROTEIN L17"/>
    <property type="match status" value="1"/>
</dbReference>
<dbReference type="GO" id="GO:0005762">
    <property type="term" value="C:mitochondrial large ribosomal subunit"/>
    <property type="evidence" value="ECO:0007669"/>
    <property type="project" value="TreeGrafter"/>
</dbReference>
<dbReference type="InterPro" id="IPR036373">
    <property type="entry name" value="Ribosomal_bL17_sf"/>
</dbReference>
<gene>
    <name evidence="7" type="ORF">CAPTEDRAFT_227588</name>
</gene>